<feature type="compositionally biased region" description="Polar residues" evidence="1">
    <location>
        <begin position="47"/>
        <end position="60"/>
    </location>
</feature>
<dbReference type="Gene3D" id="1.10.720.10">
    <property type="match status" value="1"/>
</dbReference>
<proteinExistence type="predicted"/>
<dbReference type="EMBL" id="CP036281">
    <property type="protein sequence ID" value="QDU80015.1"/>
    <property type="molecule type" value="Genomic_DNA"/>
</dbReference>
<dbReference type="Proteomes" id="UP000317178">
    <property type="component" value="Chromosome"/>
</dbReference>
<sequence>MPSWSKKDERQYEHIKESKMDRGSSLERSKEVAARTVNKTRREEGRTPNSQTQGTGNPNTRLEDRTVEELRNLASELNIDGRSKMKKLELIDAIREKRSS</sequence>
<evidence type="ECO:0000256" key="1">
    <source>
        <dbReference type="SAM" id="MobiDB-lite"/>
    </source>
</evidence>
<gene>
    <name evidence="3" type="ORF">Pla110_17370</name>
</gene>
<protein>
    <recommendedName>
        <fullName evidence="2">Rho termination factor-like N-terminal domain-containing protein</fullName>
    </recommendedName>
</protein>
<accession>A0A518CLB4</accession>
<organism evidence="3 4">
    <name type="scientific">Polystyrenella longa</name>
    <dbReference type="NCBI Taxonomy" id="2528007"/>
    <lineage>
        <taxon>Bacteria</taxon>
        <taxon>Pseudomonadati</taxon>
        <taxon>Planctomycetota</taxon>
        <taxon>Planctomycetia</taxon>
        <taxon>Planctomycetales</taxon>
        <taxon>Planctomycetaceae</taxon>
        <taxon>Polystyrenella</taxon>
    </lineage>
</organism>
<dbReference type="InterPro" id="IPR036269">
    <property type="entry name" value="Rho_N_sf"/>
</dbReference>
<keyword evidence="4" id="KW-1185">Reference proteome</keyword>
<evidence type="ECO:0000259" key="2">
    <source>
        <dbReference type="SMART" id="SM00959"/>
    </source>
</evidence>
<dbReference type="OrthoDB" id="215254at2"/>
<dbReference type="InterPro" id="IPR011112">
    <property type="entry name" value="Rho-like_N"/>
</dbReference>
<feature type="compositionally biased region" description="Basic and acidic residues" evidence="1">
    <location>
        <begin position="1"/>
        <end position="33"/>
    </location>
</feature>
<dbReference type="KEGG" id="plon:Pla110_17370"/>
<feature type="domain" description="Rho termination factor-like N-terminal" evidence="2">
    <location>
        <begin position="61"/>
        <end position="100"/>
    </location>
</feature>
<dbReference type="SUPFAM" id="SSF68912">
    <property type="entry name" value="Rho N-terminal domain-like"/>
    <property type="match status" value="1"/>
</dbReference>
<dbReference type="GO" id="GO:0006353">
    <property type="term" value="P:DNA-templated transcription termination"/>
    <property type="evidence" value="ECO:0007669"/>
    <property type="project" value="InterPro"/>
</dbReference>
<name>A0A518CLB4_9PLAN</name>
<dbReference type="RefSeq" id="WP_144995069.1">
    <property type="nucleotide sequence ID" value="NZ_CP036281.1"/>
</dbReference>
<dbReference type="Pfam" id="PF07498">
    <property type="entry name" value="Rho_N"/>
    <property type="match status" value="1"/>
</dbReference>
<feature type="region of interest" description="Disordered" evidence="1">
    <location>
        <begin position="1"/>
        <end position="65"/>
    </location>
</feature>
<dbReference type="SMART" id="SM00959">
    <property type="entry name" value="Rho_N"/>
    <property type="match status" value="1"/>
</dbReference>
<dbReference type="AlphaFoldDB" id="A0A518CLB4"/>
<evidence type="ECO:0000313" key="3">
    <source>
        <dbReference type="EMBL" id="QDU80015.1"/>
    </source>
</evidence>
<reference evidence="3 4" key="1">
    <citation type="submission" date="2019-02" db="EMBL/GenBank/DDBJ databases">
        <title>Deep-cultivation of Planctomycetes and their phenomic and genomic characterization uncovers novel biology.</title>
        <authorList>
            <person name="Wiegand S."/>
            <person name="Jogler M."/>
            <person name="Boedeker C."/>
            <person name="Pinto D."/>
            <person name="Vollmers J."/>
            <person name="Rivas-Marin E."/>
            <person name="Kohn T."/>
            <person name="Peeters S.H."/>
            <person name="Heuer A."/>
            <person name="Rast P."/>
            <person name="Oberbeckmann S."/>
            <person name="Bunk B."/>
            <person name="Jeske O."/>
            <person name="Meyerdierks A."/>
            <person name="Storesund J.E."/>
            <person name="Kallscheuer N."/>
            <person name="Luecker S."/>
            <person name="Lage O.M."/>
            <person name="Pohl T."/>
            <person name="Merkel B.J."/>
            <person name="Hornburger P."/>
            <person name="Mueller R.-W."/>
            <person name="Bruemmer F."/>
            <person name="Labrenz M."/>
            <person name="Spormann A.M."/>
            <person name="Op den Camp H."/>
            <person name="Overmann J."/>
            <person name="Amann R."/>
            <person name="Jetten M.S.M."/>
            <person name="Mascher T."/>
            <person name="Medema M.H."/>
            <person name="Devos D.P."/>
            <person name="Kaster A.-K."/>
            <person name="Ovreas L."/>
            <person name="Rohde M."/>
            <person name="Galperin M.Y."/>
            <person name="Jogler C."/>
        </authorList>
    </citation>
    <scope>NUCLEOTIDE SEQUENCE [LARGE SCALE GENOMIC DNA]</scope>
    <source>
        <strain evidence="3 4">Pla110</strain>
    </source>
</reference>
<evidence type="ECO:0000313" key="4">
    <source>
        <dbReference type="Proteomes" id="UP000317178"/>
    </source>
</evidence>